<evidence type="ECO:0000256" key="1">
    <source>
        <dbReference type="ARBA" id="ARBA00004123"/>
    </source>
</evidence>
<feature type="domain" description="START" evidence="15">
    <location>
        <begin position="155"/>
        <end position="383"/>
    </location>
</feature>
<dbReference type="CDD" id="cd08875">
    <property type="entry name" value="START_ArGLABRA2_like"/>
    <property type="match status" value="1"/>
</dbReference>
<keyword evidence="5 12" id="KW-0175">Coiled coil</keyword>
<keyword evidence="9 10" id="KW-0539">Nucleus</keyword>
<evidence type="ECO:0000256" key="2">
    <source>
        <dbReference type="ARBA" id="ARBA00010338"/>
    </source>
</evidence>
<keyword evidence="7 10" id="KW-0371">Homeobox</keyword>
<evidence type="ECO:0000256" key="4">
    <source>
        <dbReference type="ARBA" id="ARBA00023015"/>
    </source>
</evidence>
<evidence type="ECO:0000256" key="9">
    <source>
        <dbReference type="ARBA" id="ARBA00023242"/>
    </source>
</evidence>
<dbReference type="GO" id="GO:0008289">
    <property type="term" value="F:lipid binding"/>
    <property type="evidence" value="ECO:0007669"/>
    <property type="project" value="InterPro"/>
</dbReference>
<evidence type="ECO:0000313" key="16">
    <source>
        <dbReference type="EMBL" id="QYM10433.1"/>
    </source>
</evidence>
<dbReference type="InterPro" id="IPR009057">
    <property type="entry name" value="Homeodomain-like_sf"/>
</dbReference>
<dbReference type="Gene3D" id="3.30.530.20">
    <property type="match status" value="1"/>
</dbReference>
<dbReference type="CDD" id="cd14686">
    <property type="entry name" value="bZIP"/>
    <property type="match status" value="1"/>
</dbReference>
<dbReference type="InterPro" id="IPR002913">
    <property type="entry name" value="START_lipid-bd_dom"/>
</dbReference>
<dbReference type="InterPro" id="IPR044830">
    <property type="entry name" value="HD-Zip_III"/>
</dbReference>
<keyword evidence="3" id="KW-0221">Differentiation</keyword>
<evidence type="ECO:0000256" key="5">
    <source>
        <dbReference type="ARBA" id="ARBA00023054"/>
    </source>
</evidence>
<dbReference type="InterPro" id="IPR023393">
    <property type="entry name" value="START-like_dom_sf"/>
</dbReference>
<dbReference type="AlphaFoldDB" id="A0A8F9SJ42"/>
<dbReference type="SMART" id="SM00234">
    <property type="entry name" value="START"/>
    <property type="match status" value="1"/>
</dbReference>
<dbReference type="FunFam" id="1.10.10.60:FF:000197">
    <property type="entry name" value="Homeobox-leucine zipper protein REVOLUTA"/>
    <property type="match status" value="1"/>
</dbReference>
<dbReference type="GO" id="GO:0030154">
    <property type="term" value="P:cell differentiation"/>
    <property type="evidence" value="ECO:0007669"/>
    <property type="project" value="UniProtKB-KW"/>
</dbReference>
<dbReference type="PROSITE" id="PS50071">
    <property type="entry name" value="HOMEOBOX_2"/>
    <property type="match status" value="1"/>
</dbReference>
<dbReference type="Pfam" id="PF08670">
    <property type="entry name" value="MEKHLA"/>
    <property type="match status" value="1"/>
</dbReference>
<evidence type="ECO:0000256" key="6">
    <source>
        <dbReference type="ARBA" id="ARBA00023125"/>
    </source>
</evidence>
<sequence>MAMAVAHHRESSSSGSIDKHLDHSGKYVRYTAEQVEALERVYAECPKPSSLRRQQLIRECSILSNIEPKQIKVWFQNRRCREKQRKEASRLQTVNRKLTAMNKLLMEENDRLQKQVSQLVSENGYMRQQLHTTSAATTDASCDSVVTTPQHSTRDANNPAGLLSIAEETLTEFLSKATGTAVDWVQMPGMKPGPDSVGIFAISQSCSGVAARACGLVSLEPTKIAEILKDRPCWFRECRNLEVFTMFPAGNGGTIELVYTQTYAPTTLAPARDIWTLRYTTSLDNGSLVVCERSLSGSGTGPNPTAAAQFVRAEMLPSGYLIRPCDGGGSIIHIVDHLNLEAWSVPEVLRPLYESSKVVAQKMTIAALRYIRQIAQETSGEVVYGLGRQPAVLRTFSQRLSRGFNDAVNGFNDDGWSILNCDGAEDVIIAVNSTKNLSGTSNPASSLTFLGGILCAKASMLLQNVPPAVLVRFLREHRSEWADFNVDAYSAASLKAGTYAYPGMRPTRFTGSQIIMPLGHTIEHEEMLEVIRLEGHSLAQEDAFASRDTHLLQICSGTDENAVGACSELIFAPIDEMFPDDAPLVPSGFRIIPLDSKPGDKKDAMTSNRTLDLTSGLEVGPATTHGGEDSSSSHNTRSVLTIAFQFPFDSNMQDNVAIMARQYVRSVISSVQRVAMAISPSGINPTVGAKLSPGSPAAATLAHWICQSYSYHLGTDLLRSDSLVGDLMLKQLWHHPDAILCCSLKSLPVFMFANQAGLDMLETTLVALQDITLDKIFDESGRKALFADFAKLMQQGFAYLPAGICMSTMGRHASYEQVIAWKVLGEDNSVHCLAFSFINWSFV</sequence>
<keyword evidence="8" id="KW-0804">Transcription</keyword>
<dbReference type="GO" id="GO:0003700">
    <property type="term" value="F:DNA-binding transcription factor activity"/>
    <property type="evidence" value="ECO:0007669"/>
    <property type="project" value="InterPro"/>
</dbReference>
<dbReference type="PANTHER" id="PTHR45950:SF10">
    <property type="entry name" value="HOMEOBOX-LEUCINE ZIPPER PROTEIN REVOLUTA"/>
    <property type="match status" value="1"/>
</dbReference>
<dbReference type="Gene3D" id="1.10.10.60">
    <property type="entry name" value="Homeodomain-like"/>
    <property type="match status" value="1"/>
</dbReference>
<feature type="DNA-binding region" description="Homeobox" evidence="10">
    <location>
        <begin position="23"/>
        <end position="86"/>
    </location>
</feature>
<reference evidence="16" key="1">
    <citation type="submission" date="2021-08" db="EMBL/GenBank/DDBJ databases">
        <authorList>
            <person name="Li J."/>
        </authorList>
    </citation>
    <scope>NUCLEOTIDE SEQUENCE</scope>
    <source>
        <tissue evidence="16">Leaf</tissue>
    </source>
</reference>
<evidence type="ECO:0000256" key="11">
    <source>
        <dbReference type="RuleBase" id="RU000682"/>
    </source>
</evidence>
<feature type="compositionally biased region" description="Basic and acidic residues" evidence="13">
    <location>
        <begin position="7"/>
        <end position="20"/>
    </location>
</feature>
<proteinExistence type="evidence at transcript level"/>
<evidence type="ECO:0000256" key="10">
    <source>
        <dbReference type="PROSITE-ProRule" id="PRU00108"/>
    </source>
</evidence>
<dbReference type="SUPFAM" id="SSF46689">
    <property type="entry name" value="Homeodomain-like"/>
    <property type="match status" value="1"/>
</dbReference>
<dbReference type="PANTHER" id="PTHR45950">
    <property type="entry name" value="HOMEOBOX-LEUCINE ZIPPER PROTEIN ATHB-14"/>
    <property type="match status" value="1"/>
</dbReference>
<dbReference type="CDD" id="cd00086">
    <property type="entry name" value="homeodomain"/>
    <property type="match status" value="1"/>
</dbReference>
<evidence type="ECO:0000256" key="13">
    <source>
        <dbReference type="SAM" id="MobiDB-lite"/>
    </source>
</evidence>
<dbReference type="Pfam" id="PF00046">
    <property type="entry name" value="Homeodomain"/>
    <property type="match status" value="1"/>
</dbReference>
<evidence type="ECO:0000256" key="12">
    <source>
        <dbReference type="SAM" id="Coils"/>
    </source>
</evidence>
<keyword evidence="4" id="KW-0805">Transcription regulation</keyword>
<dbReference type="SMART" id="SM00389">
    <property type="entry name" value="HOX"/>
    <property type="match status" value="1"/>
</dbReference>
<feature type="domain" description="Homeobox" evidence="14">
    <location>
        <begin position="21"/>
        <end position="85"/>
    </location>
</feature>
<feature type="coiled-coil region" evidence="12">
    <location>
        <begin position="95"/>
        <end position="122"/>
    </location>
</feature>
<comment type="similarity">
    <text evidence="2">Belongs to the HD-ZIP homeobox family. Class III subfamily.</text>
</comment>
<dbReference type="Pfam" id="PF01852">
    <property type="entry name" value="START"/>
    <property type="match status" value="1"/>
</dbReference>
<name>A0A8F9SJ42_9FABA</name>
<dbReference type="EMBL" id="MZ720786">
    <property type="protein sequence ID" value="QYM10433.1"/>
    <property type="molecule type" value="mRNA"/>
</dbReference>
<dbReference type="InterPro" id="IPR013978">
    <property type="entry name" value="MEKHLA"/>
</dbReference>
<dbReference type="SUPFAM" id="SSF55961">
    <property type="entry name" value="Bet v1-like"/>
    <property type="match status" value="1"/>
</dbReference>
<dbReference type="PROSITE" id="PS50848">
    <property type="entry name" value="START"/>
    <property type="match status" value="1"/>
</dbReference>
<evidence type="ECO:0000256" key="7">
    <source>
        <dbReference type="ARBA" id="ARBA00023155"/>
    </source>
</evidence>
<evidence type="ECO:0000259" key="15">
    <source>
        <dbReference type="PROSITE" id="PS50848"/>
    </source>
</evidence>
<evidence type="ECO:0000259" key="14">
    <source>
        <dbReference type="PROSITE" id="PS50071"/>
    </source>
</evidence>
<feature type="region of interest" description="Disordered" evidence="13">
    <location>
        <begin position="1"/>
        <end position="20"/>
    </location>
</feature>
<dbReference type="GO" id="GO:0003677">
    <property type="term" value="F:DNA binding"/>
    <property type="evidence" value="ECO:0007669"/>
    <property type="project" value="UniProtKB-UniRule"/>
</dbReference>
<accession>A0A8F9SJ42</accession>
<protein>
    <submittedName>
        <fullName evidence="16">HD-ZIPIII family transcription factor REV</fullName>
    </submittedName>
</protein>
<evidence type="ECO:0000256" key="8">
    <source>
        <dbReference type="ARBA" id="ARBA00023163"/>
    </source>
</evidence>
<evidence type="ECO:0000256" key="3">
    <source>
        <dbReference type="ARBA" id="ARBA00022782"/>
    </source>
</evidence>
<dbReference type="GO" id="GO:0005634">
    <property type="term" value="C:nucleus"/>
    <property type="evidence" value="ECO:0007669"/>
    <property type="project" value="UniProtKB-SubCell"/>
</dbReference>
<comment type="subcellular location">
    <subcellularLocation>
        <location evidence="1 10 11">Nucleus</location>
    </subcellularLocation>
</comment>
<feature type="region of interest" description="Disordered" evidence="13">
    <location>
        <begin position="596"/>
        <end position="634"/>
    </location>
</feature>
<keyword evidence="6 10" id="KW-0238">DNA-binding</keyword>
<organism evidence="16">
    <name type="scientific">Caragana korshinskii</name>
    <dbReference type="NCBI Taxonomy" id="220689"/>
    <lineage>
        <taxon>Eukaryota</taxon>
        <taxon>Viridiplantae</taxon>
        <taxon>Streptophyta</taxon>
        <taxon>Embryophyta</taxon>
        <taxon>Tracheophyta</taxon>
        <taxon>Spermatophyta</taxon>
        <taxon>Magnoliopsida</taxon>
        <taxon>eudicotyledons</taxon>
        <taxon>Gunneridae</taxon>
        <taxon>Pentapetalae</taxon>
        <taxon>rosids</taxon>
        <taxon>fabids</taxon>
        <taxon>Fabales</taxon>
        <taxon>Fabaceae</taxon>
        <taxon>Papilionoideae</taxon>
        <taxon>50 kb inversion clade</taxon>
        <taxon>NPAAA clade</taxon>
        <taxon>Hologalegina</taxon>
        <taxon>IRL clade</taxon>
        <taxon>Caraganeae</taxon>
        <taxon>Caragana</taxon>
    </lineage>
</organism>
<dbReference type="InterPro" id="IPR001356">
    <property type="entry name" value="HD"/>
</dbReference>